<reference evidence="3" key="1">
    <citation type="submission" date="2019-08" db="EMBL/GenBank/DDBJ databases">
        <title>The genome of the North American firefly Photinus pyralis.</title>
        <authorList>
            <consortium name="Photinus pyralis genome working group"/>
            <person name="Fallon T.R."/>
            <person name="Sander Lower S.E."/>
            <person name="Weng J.-K."/>
        </authorList>
    </citation>
    <scope>NUCLEOTIDE SEQUENCE</scope>
    <source>
        <strain evidence="3">TRF0915ILg1</strain>
        <tissue evidence="3">Whole body</tissue>
    </source>
</reference>
<sequence length="181" mass="20692">MSKVSCSSSEYSYTSVEDEDIKEPLNKNKSKLQEGLNNCNEIRKSVQELISDNESTSSEASLSSAGDINDDEEEKQYEDPDMNLILNALEKSVNNFGIKRQNKTFSDDKIRDIERTNSILMKRILSHSKRANMFTPAPRNKKISSSALNRKKQQRQIDHDNLILLRKIQTVKPIVVNHAKH</sequence>
<name>A0A8K0DFX3_IGNLU</name>
<organism evidence="3 4">
    <name type="scientific">Ignelater luminosus</name>
    <name type="common">Cucubano</name>
    <name type="synonym">Pyrophorus luminosus</name>
    <dbReference type="NCBI Taxonomy" id="2038154"/>
    <lineage>
        <taxon>Eukaryota</taxon>
        <taxon>Metazoa</taxon>
        <taxon>Ecdysozoa</taxon>
        <taxon>Arthropoda</taxon>
        <taxon>Hexapoda</taxon>
        <taxon>Insecta</taxon>
        <taxon>Pterygota</taxon>
        <taxon>Neoptera</taxon>
        <taxon>Endopterygota</taxon>
        <taxon>Coleoptera</taxon>
        <taxon>Polyphaga</taxon>
        <taxon>Elateriformia</taxon>
        <taxon>Elateroidea</taxon>
        <taxon>Elateridae</taxon>
        <taxon>Agrypninae</taxon>
        <taxon>Pyrophorini</taxon>
        <taxon>Ignelater</taxon>
    </lineage>
</organism>
<feature type="compositionally biased region" description="Acidic residues" evidence="2">
    <location>
        <begin position="68"/>
        <end position="80"/>
    </location>
</feature>
<dbReference type="Proteomes" id="UP000801492">
    <property type="component" value="Unassembled WGS sequence"/>
</dbReference>
<evidence type="ECO:0000256" key="2">
    <source>
        <dbReference type="SAM" id="MobiDB-lite"/>
    </source>
</evidence>
<evidence type="ECO:0000313" key="4">
    <source>
        <dbReference type="Proteomes" id="UP000801492"/>
    </source>
</evidence>
<evidence type="ECO:0000313" key="3">
    <source>
        <dbReference type="EMBL" id="KAF2902392.1"/>
    </source>
</evidence>
<evidence type="ECO:0000256" key="1">
    <source>
        <dbReference type="ARBA" id="ARBA00008315"/>
    </source>
</evidence>
<proteinExistence type="inferred from homology"/>
<protein>
    <recommendedName>
        <fullName evidence="5">Cilia- and flagella-associated protein 97-like</fullName>
    </recommendedName>
</protein>
<dbReference type="OrthoDB" id="515313at2759"/>
<comment type="caution">
    <text evidence="3">The sequence shown here is derived from an EMBL/GenBank/DDBJ whole genome shotgun (WGS) entry which is preliminary data.</text>
</comment>
<dbReference type="InterPro" id="IPR038791">
    <property type="entry name" value="Cfap97/Hemingway"/>
</dbReference>
<evidence type="ECO:0008006" key="5">
    <source>
        <dbReference type="Google" id="ProtNLM"/>
    </source>
</evidence>
<feature type="compositionally biased region" description="Low complexity" evidence="2">
    <location>
        <begin position="1"/>
        <end position="15"/>
    </location>
</feature>
<feature type="region of interest" description="Disordered" evidence="2">
    <location>
        <begin position="1"/>
        <end position="80"/>
    </location>
</feature>
<feature type="region of interest" description="Disordered" evidence="2">
    <location>
        <begin position="135"/>
        <end position="154"/>
    </location>
</feature>
<dbReference type="AlphaFoldDB" id="A0A8K0DFX3"/>
<comment type="similarity">
    <text evidence="1">Belongs to the CFAP97 family.</text>
</comment>
<keyword evidence="4" id="KW-1185">Reference proteome</keyword>
<dbReference type="PANTHER" id="PTHR23035">
    <property type="entry name" value="CILIA- AND FLAGELLA-ASSOCIATED PROTEIN 97-RELATED"/>
    <property type="match status" value="1"/>
</dbReference>
<dbReference type="EMBL" id="VTPC01001313">
    <property type="protein sequence ID" value="KAF2902392.1"/>
    <property type="molecule type" value="Genomic_DNA"/>
</dbReference>
<dbReference type="Pfam" id="PF13879">
    <property type="entry name" value="Hmw_CFAP97"/>
    <property type="match status" value="1"/>
</dbReference>
<dbReference type="PANTHER" id="PTHR23035:SF1">
    <property type="entry name" value="CILIA- AND FLAGELLA-ASSOCIATED PROTEIN 97"/>
    <property type="match status" value="1"/>
</dbReference>
<feature type="compositionally biased region" description="Low complexity" evidence="2">
    <location>
        <begin position="52"/>
        <end position="65"/>
    </location>
</feature>
<accession>A0A8K0DFX3</accession>
<gene>
    <name evidence="3" type="ORF">ILUMI_03789</name>
</gene>
<dbReference type="InterPro" id="IPR029488">
    <property type="entry name" value="Hmw/CFAP97"/>
</dbReference>